<dbReference type="HAMAP" id="MF_01465">
    <property type="entry name" value="SecY"/>
    <property type="match status" value="1"/>
</dbReference>
<dbReference type="NCBIfam" id="TIGR00967">
    <property type="entry name" value="3a0501s007"/>
    <property type="match status" value="1"/>
</dbReference>
<feature type="transmembrane region" description="Helical" evidence="10">
    <location>
        <begin position="175"/>
        <end position="193"/>
    </location>
</feature>
<accession>A0A2M7T9M1</accession>
<dbReference type="RefSeq" id="WP_286678508.1">
    <property type="nucleotide sequence ID" value="NZ_MNXI01000088.1"/>
</dbReference>
<keyword evidence="4 10" id="KW-0812">Transmembrane</keyword>
<dbReference type="GO" id="GO:0043952">
    <property type="term" value="P:protein transport by the Sec complex"/>
    <property type="evidence" value="ECO:0007669"/>
    <property type="project" value="UniProtKB-UniRule"/>
</dbReference>
<evidence type="ECO:0000256" key="9">
    <source>
        <dbReference type="ARBA" id="ARBA00039733"/>
    </source>
</evidence>
<proteinExistence type="inferred from homology"/>
<keyword evidence="8 10" id="KW-0472">Membrane</keyword>
<dbReference type="Proteomes" id="UP000230956">
    <property type="component" value="Unassembled WGS sequence"/>
</dbReference>
<dbReference type="GO" id="GO:0065002">
    <property type="term" value="P:intracellular protein transmembrane transport"/>
    <property type="evidence" value="ECO:0007669"/>
    <property type="project" value="UniProtKB-UniRule"/>
</dbReference>
<keyword evidence="7 10" id="KW-0811">Translocation</keyword>
<evidence type="ECO:0000313" key="13">
    <source>
        <dbReference type="Proteomes" id="UP000230956"/>
    </source>
</evidence>
<feature type="transmembrane region" description="Helical" evidence="10">
    <location>
        <begin position="145"/>
        <end position="168"/>
    </location>
</feature>
<comment type="caution">
    <text evidence="12">The sequence shown here is derived from an EMBL/GenBank/DDBJ whole genome shotgun (WGS) entry which is preliminary data.</text>
</comment>
<reference evidence="13" key="1">
    <citation type="submission" date="2017-09" db="EMBL/GenBank/DDBJ databases">
        <title>Depth-based differentiation of microbial function through sediment-hosted aquifers and enrichment of novel symbionts in the deep terrestrial subsurface.</title>
        <authorList>
            <person name="Probst A.J."/>
            <person name="Ladd B."/>
            <person name="Jarett J.K."/>
            <person name="Geller-Mcgrath D.E."/>
            <person name="Sieber C.M.K."/>
            <person name="Emerson J.B."/>
            <person name="Anantharaman K."/>
            <person name="Thomas B.C."/>
            <person name="Malmstrom R."/>
            <person name="Stieglmeier M."/>
            <person name="Klingl A."/>
            <person name="Woyke T."/>
            <person name="Ryan C.M."/>
            <person name="Banfield J.F."/>
        </authorList>
    </citation>
    <scope>NUCLEOTIDE SEQUENCE [LARGE SCALE GENOMIC DNA]</scope>
</reference>
<organism evidence="12 13">
    <name type="scientific">Candidatus Aquicultor secundus</name>
    <dbReference type="NCBI Taxonomy" id="1973895"/>
    <lineage>
        <taxon>Bacteria</taxon>
        <taxon>Bacillati</taxon>
        <taxon>Actinomycetota</taxon>
        <taxon>Candidatus Aquicultoria</taxon>
        <taxon>Candidatus Aquicultorales</taxon>
        <taxon>Candidatus Aquicultoraceae</taxon>
        <taxon>Candidatus Aquicultor</taxon>
    </lineage>
</organism>
<feature type="transmembrane region" description="Helical" evidence="10">
    <location>
        <begin position="205"/>
        <end position="225"/>
    </location>
</feature>
<dbReference type="PROSITE" id="PS00756">
    <property type="entry name" value="SECY_2"/>
    <property type="match status" value="1"/>
</dbReference>
<feature type="transmembrane region" description="Helical" evidence="10">
    <location>
        <begin position="362"/>
        <end position="383"/>
    </location>
</feature>
<name>A0A2M7T9M1_9ACTN</name>
<evidence type="ECO:0000256" key="7">
    <source>
        <dbReference type="ARBA" id="ARBA00023010"/>
    </source>
</evidence>
<dbReference type="AlphaFoldDB" id="A0A2M7T9M1"/>
<feature type="transmembrane region" description="Helical" evidence="10">
    <location>
        <begin position="302"/>
        <end position="322"/>
    </location>
</feature>
<evidence type="ECO:0000256" key="2">
    <source>
        <dbReference type="ARBA" id="ARBA00005751"/>
    </source>
</evidence>
<comment type="subunit">
    <text evidence="10">Component of the Sec protein translocase complex. Heterotrimer consisting of SecY, SecE and SecG subunits. The heterotrimers can form oligomers, although 1 heterotrimer is thought to be able to translocate proteins. Interacts with the ribosome. Interacts with SecDF, and other proteins may be involved. Interacts with SecA.</text>
</comment>
<dbReference type="GO" id="GO:0006605">
    <property type="term" value="P:protein targeting"/>
    <property type="evidence" value="ECO:0007669"/>
    <property type="project" value="UniProtKB-UniRule"/>
</dbReference>
<comment type="function">
    <text evidence="10">The central subunit of the protein translocation channel SecYEG. Consists of two halves formed by TMs 1-5 and 6-10. These two domains form a lateral gate at the front which open onto the bilayer between TMs 2 and 7, and are clamped together by SecE at the back. The channel is closed by both a pore ring composed of hydrophobic SecY resides and a short helix (helix 2A) on the extracellular side of the membrane which forms a plug. The plug probably moves laterally to allow the channel to open. The ring and the pore may move independently.</text>
</comment>
<keyword evidence="10" id="KW-1003">Cell membrane</keyword>
<dbReference type="FunFam" id="1.10.3370.10:FF:000001">
    <property type="entry name" value="Preprotein translocase subunit SecY"/>
    <property type="match status" value="1"/>
</dbReference>
<sequence length="422" mass="45786">MIEAIANAFKVPDLKRRILFTLAMIAVYRFGAHVPVPGVDVKALKTLFEQTPILGFVDLFAGGALSNFAVFALGIMPYITASIILQLLTIVIPTLGAWAKEGETGQRKITQWTRYLTLALGLIESIGLTAFFQRELINLGANVKFTFGLDVLIVLTLVAGTALIMWLGELITQRGIGNGMSLLIFGSIIARFPEAVLATGRTEGIPVLIILILILVAMIVSIVFVEKAQRRIPVQYAKRVVGRKVYGGSSTYIPLKVNSAGVIPIIFASSVLLFPATMLQFFPGGISRTINALLDPSGALYLTLYGLLVVFFTYFYTAIIFNPIDISDNMKKYGGFIPGVRPGKPTAGYLDRVLTRITLPGAFFLASIAVIPAILGSIIGIPFFQGGNFGGTSLLIMVGVALETMRQIESQLLMRHYEGFLK</sequence>
<feature type="transmembrane region" description="Helical" evidence="10">
    <location>
        <begin position="262"/>
        <end position="282"/>
    </location>
</feature>
<comment type="similarity">
    <text evidence="2 10 11">Belongs to the SecY/SEC61-alpha family.</text>
</comment>
<evidence type="ECO:0000256" key="3">
    <source>
        <dbReference type="ARBA" id="ARBA00022448"/>
    </source>
</evidence>
<dbReference type="SUPFAM" id="SSF103491">
    <property type="entry name" value="Preprotein translocase SecY subunit"/>
    <property type="match status" value="1"/>
</dbReference>
<feature type="transmembrane region" description="Helical" evidence="10">
    <location>
        <begin position="53"/>
        <end position="73"/>
    </location>
</feature>
<dbReference type="InterPro" id="IPR030659">
    <property type="entry name" value="SecY_CS"/>
</dbReference>
<evidence type="ECO:0000256" key="10">
    <source>
        <dbReference type="HAMAP-Rule" id="MF_01465"/>
    </source>
</evidence>
<feature type="transmembrane region" description="Helical" evidence="10">
    <location>
        <begin position="79"/>
        <end position="100"/>
    </location>
</feature>
<gene>
    <name evidence="10" type="primary">secY</name>
    <name evidence="12" type="ORF">COY37_02410</name>
</gene>
<evidence type="ECO:0000256" key="4">
    <source>
        <dbReference type="ARBA" id="ARBA00022692"/>
    </source>
</evidence>
<dbReference type="Pfam" id="PF00344">
    <property type="entry name" value="SecY"/>
    <property type="match status" value="1"/>
</dbReference>
<dbReference type="InterPro" id="IPR002208">
    <property type="entry name" value="SecY/SEC61-alpha"/>
</dbReference>
<evidence type="ECO:0000256" key="8">
    <source>
        <dbReference type="ARBA" id="ARBA00023136"/>
    </source>
</evidence>
<evidence type="ECO:0000256" key="5">
    <source>
        <dbReference type="ARBA" id="ARBA00022927"/>
    </source>
</evidence>
<evidence type="ECO:0000313" key="12">
    <source>
        <dbReference type="EMBL" id="PIZ41314.1"/>
    </source>
</evidence>
<evidence type="ECO:0000256" key="11">
    <source>
        <dbReference type="RuleBase" id="RU004349"/>
    </source>
</evidence>
<dbReference type="Gene3D" id="1.10.3370.10">
    <property type="entry name" value="SecY subunit domain"/>
    <property type="match status" value="1"/>
</dbReference>
<evidence type="ECO:0000256" key="1">
    <source>
        <dbReference type="ARBA" id="ARBA00004141"/>
    </source>
</evidence>
<keyword evidence="6 10" id="KW-1133">Transmembrane helix</keyword>
<protein>
    <recommendedName>
        <fullName evidence="9 10">Protein translocase subunit SecY</fullName>
    </recommendedName>
</protein>
<evidence type="ECO:0000256" key="6">
    <source>
        <dbReference type="ARBA" id="ARBA00022989"/>
    </source>
</evidence>
<dbReference type="PRINTS" id="PR00303">
    <property type="entry name" value="SECYTRNLCASE"/>
</dbReference>
<dbReference type="PIRSF" id="PIRSF004557">
    <property type="entry name" value="SecY"/>
    <property type="match status" value="1"/>
</dbReference>
<dbReference type="InterPro" id="IPR026593">
    <property type="entry name" value="SecY"/>
</dbReference>
<dbReference type="EMBL" id="PFNG01000061">
    <property type="protein sequence ID" value="PIZ41314.1"/>
    <property type="molecule type" value="Genomic_DNA"/>
</dbReference>
<dbReference type="InterPro" id="IPR023201">
    <property type="entry name" value="SecY_dom_sf"/>
</dbReference>
<comment type="caution">
    <text evidence="10">Lacks conserved residue(s) required for the propagation of feature annotation.</text>
</comment>
<feature type="transmembrane region" description="Helical" evidence="10">
    <location>
        <begin position="112"/>
        <end position="133"/>
    </location>
</feature>
<keyword evidence="5 10" id="KW-0653">Protein transport</keyword>
<keyword evidence="3 10" id="KW-0813">Transport</keyword>
<dbReference type="PANTHER" id="PTHR10906">
    <property type="entry name" value="SECY/SEC61-ALPHA FAMILY MEMBER"/>
    <property type="match status" value="1"/>
</dbReference>
<comment type="subcellular location">
    <subcellularLocation>
        <location evidence="10">Cell membrane</location>
        <topology evidence="10">Multi-pass membrane protein</topology>
    </subcellularLocation>
    <subcellularLocation>
        <location evidence="1">Membrane</location>
        <topology evidence="1">Multi-pass membrane protein</topology>
    </subcellularLocation>
</comment>
<dbReference type="GO" id="GO:0005886">
    <property type="term" value="C:plasma membrane"/>
    <property type="evidence" value="ECO:0007669"/>
    <property type="project" value="UniProtKB-SubCell"/>
</dbReference>